<keyword evidence="8" id="KW-0547">Nucleotide-binding</keyword>
<evidence type="ECO:0000259" key="13">
    <source>
        <dbReference type="PROSITE" id="PS50113"/>
    </source>
</evidence>
<comment type="caution">
    <text evidence="14">The sequence shown here is derived from an EMBL/GenBank/DDBJ whole genome shotgun (WGS) entry which is preliminary data.</text>
</comment>
<dbReference type="InterPro" id="IPR036890">
    <property type="entry name" value="HATPase_C_sf"/>
</dbReference>
<dbReference type="InterPro" id="IPR000700">
    <property type="entry name" value="PAS-assoc_C"/>
</dbReference>
<dbReference type="InterPro" id="IPR000014">
    <property type="entry name" value="PAS"/>
</dbReference>
<dbReference type="InterPro" id="IPR011102">
    <property type="entry name" value="Sig_transdc_His_kinase_HWE"/>
</dbReference>
<dbReference type="CDD" id="cd00130">
    <property type="entry name" value="PAS"/>
    <property type="match status" value="1"/>
</dbReference>
<evidence type="ECO:0000256" key="12">
    <source>
        <dbReference type="SAM" id="MobiDB-lite"/>
    </source>
</evidence>
<dbReference type="Gene3D" id="3.30.450.20">
    <property type="entry name" value="PAS domain"/>
    <property type="match status" value="1"/>
</dbReference>
<dbReference type="GO" id="GO:0005524">
    <property type="term" value="F:ATP binding"/>
    <property type="evidence" value="ECO:0007669"/>
    <property type="project" value="UniProtKB-KW"/>
</dbReference>
<keyword evidence="15" id="KW-1185">Reference proteome</keyword>
<proteinExistence type="predicted"/>
<keyword evidence="11" id="KW-0843">Virulence</keyword>
<keyword evidence="7" id="KW-0677">Repeat</keyword>
<keyword evidence="3" id="KW-0597">Phosphoprotein</keyword>
<dbReference type="GO" id="GO:0004673">
    <property type="term" value="F:protein histidine kinase activity"/>
    <property type="evidence" value="ECO:0007669"/>
    <property type="project" value="UniProtKB-EC"/>
</dbReference>
<dbReference type="EMBL" id="JACIDJ010000001">
    <property type="protein sequence ID" value="MBB3896692.1"/>
    <property type="molecule type" value="Genomic_DNA"/>
</dbReference>
<dbReference type="NCBIfam" id="TIGR00229">
    <property type="entry name" value="sensory_box"/>
    <property type="match status" value="1"/>
</dbReference>
<evidence type="ECO:0000256" key="7">
    <source>
        <dbReference type="ARBA" id="ARBA00022737"/>
    </source>
</evidence>
<evidence type="ECO:0000256" key="8">
    <source>
        <dbReference type="ARBA" id="ARBA00022741"/>
    </source>
</evidence>
<keyword evidence="4" id="KW-0285">Flavoprotein</keyword>
<dbReference type="Pfam" id="PF13426">
    <property type="entry name" value="PAS_9"/>
    <property type="match status" value="1"/>
</dbReference>
<evidence type="ECO:0000256" key="3">
    <source>
        <dbReference type="ARBA" id="ARBA00022553"/>
    </source>
</evidence>
<name>A0A840A745_9PROT</name>
<evidence type="ECO:0000256" key="11">
    <source>
        <dbReference type="ARBA" id="ARBA00023026"/>
    </source>
</evidence>
<dbReference type="RefSeq" id="WP_184381659.1">
    <property type="nucleotide sequence ID" value="NZ_JACIDJ010000001.1"/>
</dbReference>
<evidence type="ECO:0000256" key="1">
    <source>
        <dbReference type="ARBA" id="ARBA00000085"/>
    </source>
</evidence>
<sequence length="355" mass="37949">MTAATIPVGEVMQERAKRQGRPPPPAPCATPELLRGATEGLRLPVVVLQGGAGASILFANAAFGALSGFTPAELEGRALCGLLGRKGDTSLEEGLTHADTGMPGGPTEYCFRRKDGTTFWATLSITTLPGEEGVPGHRVLAMQDVTPQHQDMDRMRLLLVEMNHRTQNMFSAVLEMIRHSLRGKAPGAVVETLTGRVLAFSRAQAMLRDEMDGHITLRQVLGVALQPPTIPRNLAERLVLEGEDVRLPTNVALTTAMALHELAVNAVRHGALSGDDGVVRIQWSVRSPPRGGLLALRWQEAGGPRMKPLYEKGFGMRLIEGGVQHGLGGTATLNLEATGLVCDITLPLRADGRTP</sequence>
<keyword evidence="5" id="KW-0288">FMN</keyword>
<dbReference type="SUPFAM" id="SSF55785">
    <property type="entry name" value="PYP-like sensor domain (PAS domain)"/>
    <property type="match status" value="1"/>
</dbReference>
<keyword evidence="6" id="KW-0808">Transferase</keyword>
<dbReference type="PROSITE" id="PS50113">
    <property type="entry name" value="PAC"/>
    <property type="match status" value="1"/>
</dbReference>
<accession>A0A840A745</accession>
<evidence type="ECO:0000256" key="6">
    <source>
        <dbReference type="ARBA" id="ARBA00022679"/>
    </source>
</evidence>
<dbReference type="Gene3D" id="3.30.565.10">
    <property type="entry name" value="Histidine kinase-like ATPase, C-terminal domain"/>
    <property type="match status" value="1"/>
</dbReference>
<evidence type="ECO:0000313" key="14">
    <source>
        <dbReference type="EMBL" id="MBB3896692.1"/>
    </source>
</evidence>
<dbReference type="PANTHER" id="PTHR41523">
    <property type="entry name" value="TWO-COMPONENT SYSTEM SENSOR PROTEIN"/>
    <property type="match status" value="1"/>
</dbReference>
<reference evidence="14 15" key="1">
    <citation type="submission" date="2020-08" db="EMBL/GenBank/DDBJ databases">
        <title>Genomic Encyclopedia of Type Strains, Phase IV (KMG-IV): sequencing the most valuable type-strain genomes for metagenomic binning, comparative biology and taxonomic classification.</title>
        <authorList>
            <person name="Goeker M."/>
        </authorList>
    </citation>
    <scope>NUCLEOTIDE SEQUENCE [LARGE SCALE GENOMIC DNA]</scope>
    <source>
        <strain evidence="14 15">DSM 19979</strain>
    </source>
</reference>
<keyword evidence="9" id="KW-0418">Kinase</keyword>
<comment type="catalytic activity">
    <reaction evidence="1">
        <text>ATP + protein L-histidine = ADP + protein N-phospho-L-histidine.</text>
        <dbReference type="EC" id="2.7.13.3"/>
    </reaction>
</comment>
<protein>
    <recommendedName>
        <fullName evidence="2">histidine kinase</fullName>
        <ecNumber evidence="2">2.7.13.3</ecNumber>
    </recommendedName>
</protein>
<organism evidence="14 15">
    <name type="scientific">Roseococcus suduntuyensis</name>
    <dbReference type="NCBI Taxonomy" id="455361"/>
    <lineage>
        <taxon>Bacteria</taxon>
        <taxon>Pseudomonadati</taxon>
        <taxon>Pseudomonadota</taxon>
        <taxon>Alphaproteobacteria</taxon>
        <taxon>Acetobacterales</taxon>
        <taxon>Roseomonadaceae</taxon>
        <taxon>Roseococcus</taxon>
    </lineage>
</organism>
<feature type="domain" description="PAC" evidence="13">
    <location>
        <begin position="105"/>
        <end position="157"/>
    </location>
</feature>
<feature type="region of interest" description="Disordered" evidence="12">
    <location>
        <begin position="1"/>
        <end position="29"/>
    </location>
</feature>
<evidence type="ECO:0000256" key="4">
    <source>
        <dbReference type="ARBA" id="ARBA00022630"/>
    </source>
</evidence>
<evidence type="ECO:0000256" key="5">
    <source>
        <dbReference type="ARBA" id="ARBA00022643"/>
    </source>
</evidence>
<evidence type="ECO:0000256" key="2">
    <source>
        <dbReference type="ARBA" id="ARBA00012438"/>
    </source>
</evidence>
<keyword evidence="10" id="KW-0067">ATP-binding</keyword>
<dbReference type="Pfam" id="PF07536">
    <property type="entry name" value="HWE_HK"/>
    <property type="match status" value="1"/>
</dbReference>
<gene>
    <name evidence="14" type="ORF">GGQ83_000118</name>
</gene>
<dbReference type="PANTHER" id="PTHR41523:SF7">
    <property type="entry name" value="HISTIDINE KINASE"/>
    <property type="match status" value="1"/>
</dbReference>
<dbReference type="InterPro" id="IPR035965">
    <property type="entry name" value="PAS-like_dom_sf"/>
</dbReference>
<evidence type="ECO:0000313" key="15">
    <source>
        <dbReference type="Proteomes" id="UP000553193"/>
    </source>
</evidence>
<dbReference type="EC" id="2.7.13.3" evidence="2"/>
<dbReference type="Proteomes" id="UP000553193">
    <property type="component" value="Unassembled WGS sequence"/>
</dbReference>
<evidence type="ECO:0000256" key="9">
    <source>
        <dbReference type="ARBA" id="ARBA00022777"/>
    </source>
</evidence>
<dbReference type="AlphaFoldDB" id="A0A840A745"/>
<evidence type="ECO:0000256" key="10">
    <source>
        <dbReference type="ARBA" id="ARBA00022840"/>
    </source>
</evidence>
<dbReference type="SMART" id="SM00911">
    <property type="entry name" value="HWE_HK"/>
    <property type="match status" value="1"/>
</dbReference>